<dbReference type="InterPro" id="IPR050237">
    <property type="entry name" value="ATP-dep_AMP-bd_enzyme"/>
</dbReference>
<dbReference type="InterPro" id="IPR042099">
    <property type="entry name" value="ANL_N_sf"/>
</dbReference>
<dbReference type="PANTHER" id="PTHR43767">
    <property type="entry name" value="LONG-CHAIN-FATTY-ACID--COA LIGASE"/>
    <property type="match status" value="1"/>
</dbReference>
<dbReference type="InterPro" id="IPR045851">
    <property type="entry name" value="AMP-bd_C_sf"/>
</dbReference>
<protein>
    <submittedName>
        <fullName evidence="3">O-succinylbenzoic acid--CoA ligase</fullName>
    </submittedName>
</protein>
<dbReference type="Proteomes" id="UP000315842">
    <property type="component" value="Unassembled WGS sequence"/>
</dbReference>
<evidence type="ECO:0000259" key="2">
    <source>
        <dbReference type="Pfam" id="PF13193"/>
    </source>
</evidence>
<dbReference type="EMBL" id="BJLP01000019">
    <property type="protein sequence ID" value="GEA80965.1"/>
    <property type="molecule type" value="Genomic_DNA"/>
</dbReference>
<gene>
    <name evidence="3" type="primary">menE</name>
    <name evidence="3" type="ORF">CUD01_14090</name>
</gene>
<proteinExistence type="predicted"/>
<name>A0A4Y3KD71_CELUD</name>
<evidence type="ECO:0000313" key="4">
    <source>
        <dbReference type="Proteomes" id="UP000315842"/>
    </source>
</evidence>
<dbReference type="Gene3D" id="3.40.50.12780">
    <property type="entry name" value="N-terminal domain of ligase-like"/>
    <property type="match status" value="1"/>
</dbReference>
<dbReference type="Pfam" id="PF13193">
    <property type="entry name" value="AMP-binding_C"/>
    <property type="match status" value="1"/>
</dbReference>
<dbReference type="PANTHER" id="PTHR43767:SF1">
    <property type="entry name" value="NONRIBOSOMAL PEPTIDE SYNTHASE PES1 (EUROFUNG)-RELATED"/>
    <property type="match status" value="1"/>
</dbReference>
<accession>A0A4Y3KD71</accession>
<dbReference type="Pfam" id="PF00501">
    <property type="entry name" value="AMP-binding"/>
    <property type="match status" value="1"/>
</dbReference>
<evidence type="ECO:0000259" key="1">
    <source>
        <dbReference type="Pfam" id="PF00501"/>
    </source>
</evidence>
<dbReference type="NCBIfam" id="NF005877">
    <property type="entry name" value="PRK07824.1"/>
    <property type="match status" value="1"/>
</dbReference>
<feature type="domain" description="AMP-binding enzyme C-terminal" evidence="2">
    <location>
        <begin position="312"/>
        <end position="387"/>
    </location>
</feature>
<dbReference type="GO" id="GO:0016878">
    <property type="term" value="F:acid-thiol ligase activity"/>
    <property type="evidence" value="ECO:0007669"/>
    <property type="project" value="UniProtKB-ARBA"/>
</dbReference>
<keyword evidence="3" id="KW-0436">Ligase</keyword>
<dbReference type="Gene3D" id="3.30.300.30">
    <property type="match status" value="1"/>
</dbReference>
<reference evidence="3 4" key="1">
    <citation type="submission" date="2019-06" db="EMBL/GenBank/DDBJ databases">
        <title>Whole genome shotgun sequence of Cellulomonas uda NBRC 3747.</title>
        <authorList>
            <person name="Hosoyama A."/>
            <person name="Uohara A."/>
            <person name="Ohji S."/>
            <person name="Ichikawa N."/>
        </authorList>
    </citation>
    <scope>NUCLEOTIDE SEQUENCE [LARGE SCALE GENOMIC DNA]</scope>
    <source>
        <strain evidence="3 4">NBRC 3747</strain>
    </source>
</reference>
<dbReference type="InterPro" id="IPR000873">
    <property type="entry name" value="AMP-dep_synth/lig_dom"/>
</dbReference>
<organism evidence="3 4">
    <name type="scientific">Cellulomonas uda</name>
    <dbReference type="NCBI Taxonomy" id="1714"/>
    <lineage>
        <taxon>Bacteria</taxon>
        <taxon>Bacillati</taxon>
        <taxon>Actinomycetota</taxon>
        <taxon>Actinomycetes</taxon>
        <taxon>Micrococcales</taxon>
        <taxon>Cellulomonadaceae</taxon>
        <taxon>Cellulomonas</taxon>
    </lineage>
</organism>
<evidence type="ECO:0000313" key="3">
    <source>
        <dbReference type="EMBL" id="GEA80965.1"/>
    </source>
</evidence>
<sequence length="418" mass="42076">MPRTARAACIRARVATYSGTVSRPLRDVPPRAEDLLDALGPALDGAGPAVRVATATGWDHAAAVAVDDDVALAVATSGSTGEPRTALLTASALRASGRATERRLAGPGRWLLVLPVEHVAGLQVLVRSVLAGTRPVVALGTPFTATRFAAAVADLRTGTPAGTPTYTSLVPTQLVRVLDDEAATDAARTLDAVLLGGAAAPAPLLERARAAGVRVVTTYGMTETCGGCVYDGVPLDGVRVRLDASGRVLLGGDVLTAGYLGRPDLDPFVTLDGSRWLRTNDLGRLDDGVLSVLGRADDVVVTGGVNVAPAAVEAALAAAPGVAEALVVGVPDETWGQAVGALVVPTDPAAPPTLADLRAHVTAALGPAHAPQHLVVVGALPLRGPGKPDRRAAAALVVDHVSSPAPHAGPTTTSGSTA</sequence>
<keyword evidence="4" id="KW-1185">Reference proteome</keyword>
<comment type="caution">
    <text evidence="3">The sequence shown here is derived from an EMBL/GenBank/DDBJ whole genome shotgun (WGS) entry which is preliminary data.</text>
</comment>
<dbReference type="AlphaFoldDB" id="A0A4Y3KD71"/>
<feature type="domain" description="AMP-dependent synthetase/ligase" evidence="1">
    <location>
        <begin position="61"/>
        <end position="250"/>
    </location>
</feature>
<dbReference type="SUPFAM" id="SSF56801">
    <property type="entry name" value="Acetyl-CoA synthetase-like"/>
    <property type="match status" value="1"/>
</dbReference>
<dbReference type="InterPro" id="IPR025110">
    <property type="entry name" value="AMP-bd_C"/>
</dbReference>